<dbReference type="Proteomes" id="UP000589516">
    <property type="component" value="Unassembled WGS sequence"/>
</dbReference>
<comment type="cofactor">
    <cofactor evidence="3">
        <name>Zn(2+)</name>
        <dbReference type="ChEBI" id="CHEBI:29105"/>
    </cofactor>
</comment>
<gene>
    <name evidence="10" type="ORF">EYQ16_01900</name>
</gene>
<dbReference type="SUPFAM" id="SSF144052">
    <property type="entry name" value="Thermophilic metalloprotease-like"/>
    <property type="match status" value="1"/>
</dbReference>
<dbReference type="Gene3D" id="3.40.1830.10">
    <property type="entry name" value="Thermophilic metalloprotease (M29)"/>
    <property type="match status" value="1"/>
</dbReference>
<dbReference type="GO" id="GO:0006508">
    <property type="term" value="P:proteolysis"/>
    <property type="evidence" value="ECO:0007669"/>
    <property type="project" value="UniProtKB-KW"/>
</dbReference>
<dbReference type="GO" id="GO:0046872">
    <property type="term" value="F:metal ion binding"/>
    <property type="evidence" value="ECO:0007669"/>
    <property type="project" value="UniProtKB-KW"/>
</dbReference>
<comment type="similarity">
    <text evidence="4">Belongs to the peptidase M29 family.</text>
</comment>
<dbReference type="GO" id="GO:0004177">
    <property type="term" value="F:aminopeptidase activity"/>
    <property type="evidence" value="ECO:0007669"/>
    <property type="project" value="UniProtKB-KW"/>
</dbReference>
<comment type="cofactor">
    <cofactor evidence="1">
        <name>Co(2+)</name>
        <dbReference type="ChEBI" id="CHEBI:48828"/>
    </cofactor>
</comment>
<evidence type="ECO:0000256" key="3">
    <source>
        <dbReference type="ARBA" id="ARBA00001947"/>
    </source>
</evidence>
<evidence type="ECO:0000256" key="5">
    <source>
        <dbReference type="ARBA" id="ARBA00022438"/>
    </source>
</evidence>
<sequence>MSDPRYATLASNLINHSIHLQKGEKVLIEAFDLPEAMVIALVRAAREAGGAPFVTLKNNRVLREIYVDATAEQMQLCGEVELARMREMDAYIGMRGSRNIAEMSDVPSDRMQLYQTHWLQPVHFQERVPNTRWVVLRWPSPSMAQQAEMSTEEFEDFYFDVCCLDYAKMGKAMEPLKALMERTDHVHITGPDTDLRFSIKDIPAIICSGDRNIPDGECFTAPVRDSVEGHIHFNARTLYNGTIFSDVRLEFTAGKVVAATGSDDARLNEILDSDEGARYVGEFSLAFNPFIREPMLDILFDEKIAGSFHFTPGNAYDEADNGNRSEVHWDMVMIQRPEYGGGEILFDDVLIRKDGVFMLPELEGLNPENLQ</sequence>
<dbReference type="AlphaFoldDB" id="A0A7C7ZD69"/>
<evidence type="ECO:0000256" key="1">
    <source>
        <dbReference type="ARBA" id="ARBA00001941"/>
    </source>
</evidence>
<evidence type="ECO:0000256" key="8">
    <source>
        <dbReference type="ARBA" id="ARBA00022801"/>
    </source>
</evidence>
<evidence type="ECO:0000313" key="10">
    <source>
        <dbReference type="EMBL" id="HIG63258.1"/>
    </source>
</evidence>
<dbReference type="InterPro" id="IPR052170">
    <property type="entry name" value="M29_Exopeptidase"/>
</dbReference>
<protein>
    <submittedName>
        <fullName evidence="10">Aminopeptidase</fullName>
    </submittedName>
</protein>
<dbReference type="PANTHER" id="PTHR34448:SF1">
    <property type="entry name" value="BLL6088 PROTEIN"/>
    <property type="match status" value="1"/>
</dbReference>
<evidence type="ECO:0000256" key="6">
    <source>
        <dbReference type="ARBA" id="ARBA00022670"/>
    </source>
</evidence>
<dbReference type="EMBL" id="DUAV01000018">
    <property type="protein sequence ID" value="HIG63258.1"/>
    <property type="molecule type" value="Genomic_DNA"/>
</dbReference>
<reference evidence="11" key="1">
    <citation type="journal article" date="2019" name="bioRxiv">
        <title>Genome diversification in globally distributed novel marine Proteobacteria is linked to environmental adaptation.</title>
        <authorList>
            <person name="Zhou Z."/>
            <person name="Tran P.Q."/>
            <person name="Kieft K."/>
            <person name="Anantharaman K."/>
        </authorList>
    </citation>
    <scope>NUCLEOTIDE SEQUENCE [LARGE SCALE GENOMIC DNA]</scope>
</reference>
<dbReference type="Pfam" id="PF02073">
    <property type="entry name" value="Peptidase_M29"/>
    <property type="match status" value="1"/>
</dbReference>
<evidence type="ECO:0000256" key="4">
    <source>
        <dbReference type="ARBA" id="ARBA00008236"/>
    </source>
</evidence>
<evidence type="ECO:0000256" key="2">
    <source>
        <dbReference type="ARBA" id="ARBA00001946"/>
    </source>
</evidence>
<keyword evidence="7" id="KW-0479">Metal-binding</keyword>
<dbReference type="GO" id="GO:0008237">
    <property type="term" value="F:metallopeptidase activity"/>
    <property type="evidence" value="ECO:0007669"/>
    <property type="project" value="UniProtKB-KW"/>
</dbReference>
<dbReference type="InterPro" id="IPR035097">
    <property type="entry name" value="M29_N-terminal"/>
</dbReference>
<evidence type="ECO:0000256" key="9">
    <source>
        <dbReference type="ARBA" id="ARBA00023049"/>
    </source>
</evidence>
<evidence type="ECO:0000313" key="11">
    <source>
        <dbReference type="Proteomes" id="UP000589516"/>
    </source>
</evidence>
<organism evidence="10 11">
    <name type="scientific">Marine Group III euryarchaeote</name>
    <dbReference type="NCBI Taxonomy" id="2173149"/>
    <lineage>
        <taxon>Archaea</taxon>
        <taxon>Methanobacteriati</taxon>
        <taxon>Thermoplasmatota</taxon>
        <taxon>Thermoplasmata</taxon>
        <taxon>Candidatus Thermoprofundales</taxon>
    </lineage>
</organism>
<keyword evidence="8" id="KW-0378">Hydrolase</keyword>
<dbReference type="InterPro" id="IPR000787">
    <property type="entry name" value="Peptidase_M29"/>
</dbReference>
<comment type="cofactor">
    <cofactor evidence="2">
        <name>Mg(2+)</name>
        <dbReference type="ChEBI" id="CHEBI:18420"/>
    </cofactor>
</comment>
<keyword evidence="9" id="KW-0482">Metalloprotease</keyword>
<keyword evidence="6" id="KW-0645">Protease</keyword>
<dbReference type="PANTHER" id="PTHR34448">
    <property type="entry name" value="AMINOPEPTIDASE"/>
    <property type="match status" value="1"/>
</dbReference>
<keyword evidence="5 10" id="KW-0031">Aminopeptidase</keyword>
<accession>A0A7C7ZD69</accession>
<proteinExistence type="inferred from homology"/>
<evidence type="ECO:0000256" key="7">
    <source>
        <dbReference type="ARBA" id="ARBA00022723"/>
    </source>
</evidence>
<name>A0A7C7ZD69_9ARCH</name>
<comment type="caution">
    <text evidence="10">The sequence shown here is derived from an EMBL/GenBank/DDBJ whole genome shotgun (WGS) entry which is preliminary data.</text>
</comment>